<dbReference type="Pfam" id="PF13671">
    <property type="entry name" value="AAA_33"/>
    <property type="match status" value="1"/>
</dbReference>
<gene>
    <name evidence="1" type="ORF">U9M73_03790</name>
</gene>
<dbReference type="SUPFAM" id="SSF52540">
    <property type="entry name" value="P-loop containing nucleoside triphosphate hydrolases"/>
    <property type="match status" value="1"/>
</dbReference>
<dbReference type="EMBL" id="JAYERP010000001">
    <property type="protein sequence ID" value="MEA3569113.1"/>
    <property type="molecule type" value="Genomic_DNA"/>
</dbReference>
<keyword evidence="2" id="KW-1185">Reference proteome</keyword>
<dbReference type="Proteomes" id="UP001292216">
    <property type="component" value="Unassembled WGS sequence"/>
</dbReference>
<dbReference type="Gene3D" id="3.40.50.300">
    <property type="entry name" value="P-loop containing nucleotide triphosphate hydrolases"/>
    <property type="match status" value="1"/>
</dbReference>
<keyword evidence="1" id="KW-0547">Nucleotide-binding</keyword>
<dbReference type="InterPro" id="IPR027417">
    <property type="entry name" value="P-loop_NTPase"/>
</dbReference>
<evidence type="ECO:0000313" key="1">
    <source>
        <dbReference type="EMBL" id="MEA3569113.1"/>
    </source>
</evidence>
<sequence length="221" mass="25174">MTHSGKTTFAAELEIAMEPDAVVIDQDNHAAFINAHYRKLRPSEGPNTLKFSITNTIVTYAVDHSSMHIILSNSNLHEPSRRDVLRFFQEKGFKRILVYFDLPLNLLEERINRTQRNKTIFRSASSFQGSLRSTKRLKTGSTDSRRSGLFLCHQGSVRHPCNHCADQETHYIERSEFAQKAIAQKYRRGSATAGFLLFRFFWGDIRSLSGIPPASTIKGKQ</sequence>
<comment type="caution">
    <text evidence="1">The sequence shown here is derived from an EMBL/GenBank/DDBJ whole genome shotgun (WGS) entry which is preliminary data.</text>
</comment>
<protein>
    <submittedName>
        <fullName evidence="1">ATP-binding protein</fullName>
    </submittedName>
</protein>
<keyword evidence="1" id="KW-0067">ATP-binding</keyword>
<proteinExistence type="predicted"/>
<organism evidence="1 2">
    <name type="scientific">Paenibacillus phoenicis</name>
    <dbReference type="NCBI Taxonomy" id="554117"/>
    <lineage>
        <taxon>Bacteria</taxon>
        <taxon>Bacillati</taxon>
        <taxon>Bacillota</taxon>
        <taxon>Bacilli</taxon>
        <taxon>Bacillales</taxon>
        <taxon>Paenibacillaceae</taxon>
        <taxon>Paenibacillus</taxon>
    </lineage>
</organism>
<accession>A0ABU5PGP2</accession>
<name>A0ABU5PGP2_9BACL</name>
<dbReference type="RefSeq" id="WP_323079057.1">
    <property type="nucleotide sequence ID" value="NZ_JAYERP010000001.1"/>
</dbReference>
<dbReference type="GO" id="GO:0005524">
    <property type="term" value="F:ATP binding"/>
    <property type="evidence" value="ECO:0007669"/>
    <property type="project" value="UniProtKB-KW"/>
</dbReference>
<reference evidence="1 2" key="1">
    <citation type="submission" date="2023-12" db="EMBL/GenBank/DDBJ databases">
        <title>Whole genome sequencing of Paenibacillus phoenicis isolated from the Phoenix Mars Lander spacecraft assembly facility.</title>
        <authorList>
            <person name="Garcia A."/>
            <person name="Venkateswaran K."/>
        </authorList>
    </citation>
    <scope>NUCLEOTIDE SEQUENCE [LARGE SCALE GENOMIC DNA]</scope>
    <source>
        <strain evidence="1 2">3PO2SA</strain>
    </source>
</reference>
<evidence type="ECO:0000313" key="2">
    <source>
        <dbReference type="Proteomes" id="UP001292216"/>
    </source>
</evidence>